<dbReference type="Gene3D" id="1.20.1540.10">
    <property type="entry name" value="Rhomboid-like"/>
    <property type="match status" value="1"/>
</dbReference>
<evidence type="ECO:0000256" key="1">
    <source>
        <dbReference type="ARBA" id="ARBA00004477"/>
    </source>
</evidence>
<proteinExistence type="inferred from homology"/>
<feature type="transmembrane region" description="Helical" evidence="7">
    <location>
        <begin position="55"/>
        <end position="80"/>
    </location>
</feature>
<evidence type="ECO:0000256" key="5">
    <source>
        <dbReference type="ARBA" id="ARBA00022989"/>
    </source>
</evidence>
<feature type="transmembrane region" description="Helical" evidence="7">
    <location>
        <begin position="20"/>
        <end position="43"/>
    </location>
</feature>
<evidence type="ECO:0000256" key="4">
    <source>
        <dbReference type="ARBA" id="ARBA00022824"/>
    </source>
</evidence>
<comment type="caution">
    <text evidence="8">The sequence shown here is derived from an EMBL/GenBank/DDBJ whole genome shotgun (WGS) entry which is preliminary data.</text>
</comment>
<keyword evidence="4 7" id="KW-0256">Endoplasmic reticulum</keyword>
<evidence type="ECO:0000256" key="7">
    <source>
        <dbReference type="RuleBase" id="RU363059"/>
    </source>
</evidence>
<reference evidence="8 9" key="1">
    <citation type="submission" date="2020-10" db="EMBL/GenBank/DDBJ databases">
        <authorList>
            <person name="Klimov P.B."/>
            <person name="Dyachkov S.M."/>
            <person name="Chetverikov P.E."/>
        </authorList>
    </citation>
    <scope>NUCLEOTIDE SEQUENCE [LARGE SCALE GENOMIC DNA]</scope>
    <source>
        <strain evidence="8">BMOC 18-1129-001#AD2665</strain>
        <tissue evidence="8">Entire mites</tissue>
    </source>
</reference>
<keyword evidence="5 7" id="KW-1133">Transmembrane helix</keyword>
<keyword evidence="9" id="KW-1185">Reference proteome</keyword>
<comment type="subcellular location">
    <subcellularLocation>
        <location evidence="1 7">Endoplasmic reticulum membrane</location>
        <topology evidence="1 7">Multi-pass membrane protein</topology>
    </subcellularLocation>
</comment>
<dbReference type="InterPro" id="IPR007599">
    <property type="entry name" value="DER1"/>
</dbReference>
<feature type="transmembrane region" description="Helical" evidence="7">
    <location>
        <begin position="154"/>
        <end position="184"/>
    </location>
</feature>
<dbReference type="Proteomes" id="UP000825002">
    <property type="component" value="Unassembled WGS sequence"/>
</dbReference>
<dbReference type="InterPro" id="IPR035952">
    <property type="entry name" value="Rhomboid-like_sf"/>
</dbReference>
<name>A0ABQ7S958_9ACAR</name>
<evidence type="ECO:0000313" key="9">
    <source>
        <dbReference type="Proteomes" id="UP000825002"/>
    </source>
</evidence>
<protein>
    <recommendedName>
        <fullName evidence="7">Derlin</fullName>
    </recommendedName>
</protein>
<evidence type="ECO:0000256" key="6">
    <source>
        <dbReference type="ARBA" id="ARBA00023136"/>
    </source>
</evidence>
<evidence type="ECO:0000313" key="8">
    <source>
        <dbReference type="EMBL" id="KAG9509918.1"/>
    </source>
</evidence>
<sequence>MAALNAVWREYQDCPPITRTYMLAAVITTLATQLEIISPFQLYFNPKLIFGSHQYWRLITTFLFFGPLGFHFLFNIIFTYRYCRMLEEGFFRYRTADFFYMFLVGATLMIILALFVNLLFLGHAFTIMLVYIWSRRNPSIRMNFFGLITFQAPYLPWVLLGFSMLLGSSMLVDLIGIAVGHFYYFFEDVLPLQPHGFRLLKTPSFIKTAFDLLRIDRDERIEEERPERL</sequence>
<comment type="similarity">
    <text evidence="2 7">Belongs to the derlin family.</text>
</comment>
<dbReference type="Pfam" id="PF04511">
    <property type="entry name" value="DER1"/>
    <property type="match status" value="1"/>
</dbReference>
<organism evidence="8 9">
    <name type="scientific">Fragariocoptes setiger</name>
    <dbReference type="NCBI Taxonomy" id="1670756"/>
    <lineage>
        <taxon>Eukaryota</taxon>
        <taxon>Metazoa</taxon>
        <taxon>Ecdysozoa</taxon>
        <taxon>Arthropoda</taxon>
        <taxon>Chelicerata</taxon>
        <taxon>Arachnida</taxon>
        <taxon>Acari</taxon>
        <taxon>Acariformes</taxon>
        <taxon>Trombidiformes</taxon>
        <taxon>Prostigmata</taxon>
        <taxon>Eupodina</taxon>
        <taxon>Eriophyoidea</taxon>
        <taxon>Phytoptidae</taxon>
        <taxon>Fragariocoptes</taxon>
    </lineage>
</organism>
<feature type="non-terminal residue" evidence="8">
    <location>
        <position position="1"/>
    </location>
</feature>
<evidence type="ECO:0000256" key="2">
    <source>
        <dbReference type="ARBA" id="ARBA00008917"/>
    </source>
</evidence>
<accession>A0ABQ7S958</accession>
<keyword evidence="6 7" id="KW-0472">Membrane</keyword>
<dbReference type="SUPFAM" id="SSF144091">
    <property type="entry name" value="Rhomboid-like"/>
    <property type="match status" value="1"/>
</dbReference>
<dbReference type="EMBL" id="JAIFTH010000288">
    <property type="protein sequence ID" value="KAG9509918.1"/>
    <property type="molecule type" value="Genomic_DNA"/>
</dbReference>
<feature type="transmembrane region" description="Helical" evidence="7">
    <location>
        <begin position="100"/>
        <end position="133"/>
    </location>
</feature>
<dbReference type="PANTHER" id="PTHR11009">
    <property type="entry name" value="DER1-LIKE PROTEIN, DERLIN"/>
    <property type="match status" value="1"/>
</dbReference>
<comment type="function">
    <text evidence="7">May be involved in the degradation of misfolded endoplasmic reticulum (ER) luminal proteins.</text>
</comment>
<gene>
    <name evidence="8" type="primary">DERL2</name>
    <name evidence="8" type="ORF">GZH46_01554</name>
</gene>
<keyword evidence="3 7" id="KW-0812">Transmembrane</keyword>
<evidence type="ECO:0000256" key="3">
    <source>
        <dbReference type="ARBA" id="ARBA00022692"/>
    </source>
</evidence>